<sequence length="67" mass="7293">MPIFYLARSCITASDADRSATVVRISAPSKDLTEMPERLSMAARRAMCSVSQGMNEKFAEFGGTAYP</sequence>
<dbReference type="EMBL" id="RFFH01000024">
    <property type="protein sequence ID" value="RMI28175.1"/>
    <property type="molecule type" value="Genomic_DNA"/>
</dbReference>
<protein>
    <submittedName>
        <fullName evidence="1">Uncharacterized protein</fullName>
    </submittedName>
</protein>
<reference evidence="1 2" key="1">
    <citation type="submission" date="2018-10" db="EMBL/GenBank/DDBJ databases">
        <title>Isolation from cow dung.</title>
        <authorList>
            <person name="Ling L."/>
        </authorList>
    </citation>
    <scope>NUCLEOTIDE SEQUENCE [LARGE SCALE GENOMIC DNA]</scope>
    <source>
        <strain evidence="1 2">NEAU-LL90</strain>
    </source>
</reference>
<gene>
    <name evidence="1" type="ORF">EBN03_31240</name>
</gene>
<dbReference type="AlphaFoldDB" id="A0A3M2KXD5"/>
<dbReference type="Proteomes" id="UP000279275">
    <property type="component" value="Unassembled WGS sequence"/>
</dbReference>
<accession>A0A3M2KXD5</accession>
<organism evidence="1 2">
    <name type="scientific">Nocardia stercoris</name>
    <dbReference type="NCBI Taxonomy" id="2483361"/>
    <lineage>
        <taxon>Bacteria</taxon>
        <taxon>Bacillati</taxon>
        <taxon>Actinomycetota</taxon>
        <taxon>Actinomycetes</taxon>
        <taxon>Mycobacteriales</taxon>
        <taxon>Nocardiaceae</taxon>
        <taxon>Nocardia</taxon>
    </lineage>
</organism>
<name>A0A3M2KXD5_9NOCA</name>
<evidence type="ECO:0000313" key="2">
    <source>
        <dbReference type="Proteomes" id="UP000279275"/>
    </source>
</evidence>
<keyword evidence="2" id="KW-1185">Reference proteome</keyword>
<evidence type="ECO:0000313" key="1">
    <source>
        <dbReference type="EMBL" id="RMI28175.1"/>
    </source>
</evidence>
<comment type="caution">
    <text evidence="1">The sequence shown here is derived from an EMBL/GenBank/DDBJ whole genome shotgun (WGS) entry which is preliminary data.</text>
</comment>
<proteinExistence type="predicted"/>